<dbReference type="eggNOG" id="ENOG502S31T">
    <property type="taxonomic scope" value="Eukaryota"/>
</dbReference>
<evidence type="ECO:0000256" key="1">
    <source>
        <dbReference type="ARBA" id="ARBA00004123"/>
    </source>
</evidence>
<name>A0A093UND8_TALMA</name>
<feature type="compositionally biased region" description="Polar residues" evidence="5">
    <location>
        <begin position="677"/>
        <end position="691"/>
    </location>
</feature>
<reference key="1">
    <citation type="journal article" date="2014" name="PLoS Genet.">
        <title>Signature Gene Expression Reveals Novel Clues to the Molecular Mechanisms of Dimorphic Transition in Penicillium marneffei.</title>
        <authorList>
            <person name="Yang E."/>
            <person name="Wang G."/>
            <person name="Cai J."/>
            <person name="Woo P.C."/>
            <person name="Lau S.K."/>
            <person name="Yuen K.-Y."/>
            <person name="Chow W.-N."/>
            <person name="Lin X."/>
        </authorList>
    </citation>
    <scope>NUCLEOTIDE SEQUENCE [LARGE SCALE GENOMIC DNA]</scope>
    <source>
        <strain>PM1</strain>
    </source>
</reference>
<protein>
    <recommendedName>
        <fullName evidence="3">Pre-rRNA-processing protein RIX1</fullName>
    </recommendedName>
</protein>
<evidence type="ECO:0000256" key="5">
    <source>
        <dbReference type="SAM" id="MobiDB-lite"/>
    </source>
</evidence>
<evidence type="ECO:0000259" key="6">
    <source>
        <dbReference type="Pfam" id="PF08167"/>
    </source>
</evidence>
<gene>
    <name evidence="7" type="ORF">GQ26_0530120</name>
</gene>
<feature type="region of interest" description="Disordered" evidence="5">
    <location>
        <begin position="284"/>
        <end position="304"/>
    </location>
</feature>
<proteinExistence type="inferred from homology"/>
<dbReference type="AlphaFoldDB" id="A0A093UND8"/>
<feature type="compositionally biased region" description="Polar residues" evidence="5">
    <location>
        <begin position="468"/>
        <end position="487"/>
    </location>
</feature>
<dbReference type="EMBL" id="JPOX01000053">
    <property type="protein sequence ID" value="KFX41807.1"/>
    <property type="molecule type" value="Genomic_DNA"/>
</dbReference>
<accession>A0A093UND8</accession>
<dbReference type="InterPro" id="IPR012583">
    <property type="entry name" value="RIX1_N"/>
</dbReference>
<evidence type="ECO:0000256" key="2">
    <source>
        <dbReference type="ARBA" id="ARBA00010511"/>
    </source>
</evidence>
<evidence type="ECO:0000256" key="3">
    <source>
        <dbReference type="ARBA" id="ARBA00021502"/>
    </source>
</evidence>
<dbReference type="PANTHER" id="PTHR34105">
    <property type="entry name" value="PROLINE-, GLUTAMIC ACID- AND LEUCINE-RICH PROTEIN 1"/>
    <property type="match status" value="1"/>
</dbReference>
<organism evidence="7">
    <name type="scientific">Talaromyces marneffei PM1</name>
    <dbReference type="NCBI Taxonomy" id="1077442"/>
    <lineage>
        <taxon>Eukaryota</taxon>
        <taxon>Fungi</taxon>
        <taxon>Dikarya</taxon>
        <taxon>Ascomycota</taxon>
        <taxon>Pezizomycotina</taxon>
        <taxon>Eurotiomycetes</taxon>
        <taxon>Eurotiomycetidae</taxon>
        <taxon>Eurotiales</taxon>
        <taxon>Trichocomaceae</taxon>
        <taxon>Talaromyces</taxon>
        <taxon>Talaromyces sect. Talaromyces</taxon>
    </lineage>
</organism>
<comment type="similarity">
    <text evidence="2">Belongs to the RIX1/PELP1 family.</text>
</comment>
<dbReference type="InterPro" id="IPR016024">
    <property type="entry name" value="ARM-type_fold"/>
</dbReference>
<keyword evidence="4" id="KW-0539">Nucleus</keyword>
<dbReference type="HOGENOM" id="CLU_016392_1_0_1"/>
<evidence type="ECO:0000256" key="4">
    <source>
        <dbReference type="ARBA" id="ARBA00023242"/>
    </source>
</evidence>
<feature type="region of interest" description="Disordered" evidence="5">
    <location>
        <begin position="734"/>
        <end position="787"/>
    </location>
</feature>
<reference evidence="7" key="2">
    <citation type="journal article" date="2014" name="PLoS Genet.">
        <title>Signature gene expression reveals novel clues to the molecular mechanisms of dimorphic transition in Penicillium marneffei.</title>
        <authorList>
            <person name="Yang E."/>
            <person name="Wang G."/>
            <person name="Cai J."/>
            <person name="Woo P.C."/>
            <person name="Lau S.K."/>
            <person name="Yuen K.-Y."/>
            <person name="Chow W.-N."/>
            <person name="Lin X."/>
        </authorList>
    </citation>
    <scope>NUCLEOTIDE SEQUENCE</scope>
    <source>
        <strain evidence="7">PM1</strain>
    </source>
</reference>
<feature type="region of interest" description="Disordered" evidence="5">
    <location>
        <begin position="668"/>
        <end position="701"/>
    </location>
</feature>
<dbReference type="GO" id="GO:0005634">
    <property type="term" value="C:nucleus"/>
    <property type="evidence" value="ECO:0007669"/>
    <property type="project" value="UniProtKB-SubCell"/>
</dbReference>
<dbReference type="SUPFAM" id="SSF48371">
    <property type="entry name" value="ARM repeat"/>
    <property type="match status" value="1"/>
</dbReference>
<dbReference type="InterPro" id="IPR011989">
    <property type="entry name" value="ARM-like"/>
</dbReference>
<dbReference type="Pfam" id="PF08167">
    <property type="entry name" value="RIX1"/>
    <property type="match status" value="1"/>
</dbReference>
<comment type="caution">
    <text evidence="7">The sequence shown here is derived from an EMBL/GenBank/DDBJ whole genome shotgun (WGS) entry which is preliminary data.</text>
</comment>
<dbReference type="GO" id="GO:0006364">
    <property type="term" value="P:rRNA processing"/>
    <property type="evidence" value="ECO:0007669"/>
    <property type="project" value="TreeGrafter"/>
</dbReference>
<feature type="region of interest" description="Disordered" evidence="5">
    <location>
        <begin position="466"/>
        <end position="487"/>
    </location>
</feature>
<evidence type="ECO:0000313" key="7">
    <source>
        <dbReference type="EMBL" id="KFX41807.1"/>
    </source>
</evidence>
<feature type="domain" description="Pre-rRNA-processing protein RIX1 N-terminal" evidence="6">
    <location>
        <begin position="7"/>
        <end position="215"/>
    </location>
</feature>
<dbReference type="Gene3D" id="1.25.10.10">
    <property type="entry name" value="Leucine-rich Repeat Variant"/>
    <property type="match status" value="1"/>
</dbReference>
<comment type="subcellular location">
    <subcellularLocation>
        <location evidence="1">Nucleus</location>
    </subcellularLocation>
</comment>
<sequence>MASSTSLRTITNRLTTTPVNELPYVAAFLASALSDCSELSAQSEHSKKTADNNDGLQVNKLKARLTSLLQDRSVEGRWTAVVLIKALLEAGRWEILRDCGPWVRGLLAILSKSDPSSTKKLSIITLTRIFHLTYQYPTLVREITTPNLPGFITASLNLINVKKTSEPAKPMKESPLLETVLSAFAELIGRHPTIFRSFVGQLQKFLLPILASSTSTTSFSSRAIHLAQEVFVALHNCAPKNTSGEQWANDCKNTISSIHQAADHVFRGVVEQWESSDPNIKQRKKSKIVSDLPQDDEPDTLGLPSWQSLPAGATRIAALLNLLTKFISIRTASTINYPLGAILNLTSRLTSITVPKAGEEQANSDFTRDERATLYMELPRIHTACIDLFRAIISTFGSASTPVINTIFEQTLWVFDAEGFNSGIRESSYLLISDVLPLVGRSFTKRNVFALSPLIRQCCRDLVPVDASRSQDQQNNTSKGGNTKNSQLNMNVDAILNPALKDLNTNKESNIRRQDSTAMDLLPLLYNYLPTEYIPIPIRTEMERVAILTANRSAMVASVMNPIPPVKGRRPIPSILPFLTRKYAGDLEVECLVRPRMPVIVGGTGEHYDADDYEEQEESMDADAPAIPAYSVGIQQFASNFANNVQPKNTAAIAAPTLTTAQNKRILPEDSEMTDKPMSTLSQASSAQNLPQAKKARLEDGEATVVSTTSVVPVTLSETSASPAVIPPTVTPLTSSITEPSAPVYNAMPPSVQKSVGNDAAGNIDDDSDDEMPMLNIEPDTDEEDDD</sequence>
<dbReference type="PANTHER" id="PTHR34105:SF1">
    <property type="entry name" value="PROLINE-, GLUTAMIC ACID- AND LEUCINE-RICH PROTEIN 1"/>
    <property type="match status" value="1"/>
</dbReference>